<evidence type="ECO:0000313" key="3">
    <source>
        <dbReference type="Proteomes" id="UP000230973"/>
    </source>
</evidence>
<name>A0A2M7QC57_9BACT</name>
<gene>
    <name evidence="2" type="ORF">COY93_00185</name>
</gene>
<proteinExistence type="predicted"/>
<feature type="chain" id="PRO_5014643590" evidence="1">
    <location>
        <begin position="18"/>
        <end position="148"/>
    </location>
</feature>
<dbReference type="EMBL" id="PFLC01000003">
    <property type="protein sequence ID" value="PIY63373.1"/>
    <property type="molecule type" value="Genomic_DNA"/>
</dbReference>
<dbReference type="Proteomes" id="UP000230973">
    <property type="component" value="Unassembled WGS sequence"/>
</dbReference>
<accession>A0A2M7QC57</accession>
<sequence length="148" mass="16104">MVKKIFPLLLAVVLVGAGCTTSTSVDDHISSDGVAVEPGSSVFHNEDVGYTISYPAGWHVGRNGSPDTSVLDLRYFQPSSSKFGPTVYVTVYGERGAEYDQNALRSGAVVGELGSNRYYVIYEEDEENEISEVEYRLIANSPIRSSVQ</sequence>
<dbReference type="AlphaFoldDB" id="A0A2M7QC57"/>
<comment type="caution">
    <text evidence="2">The sequence shown here is derived from an EMBL/GenBank/DDBJ whole genome shotgun (WGS) entry which is preliminary data.</text>
</comment>
<feature type="signal peptide" evidence="1">
    <location>
        <begin position="1"/>
        <end position="17"/>
    </location>
</feature>
<evidence type="ECO:0000313" key="2">
    <source>
        <dbReference type="EMBL" id="PIY63373.1"/>
    </source>
</evidence>
<organism evidence="2 3">
    <name type="scientific">Candidatus Uhrbacteria bacterium CG_4_10_14_0_8_um_filter_58_22</name>
    <dbReference type="NCBI Taxonomy" id="1975029"/>
    <lineage>
        <taxon>Bacteria</taxon>
        <taxon>Candidatus Uhriibacteriota</taxon>
    </lineage>
</organism>
<evidence type="ECO:0000256" key="1">
    <source>
        <dbReference type="SAM" id="SignalP"/>
    </source>
</evidence>
<protein>
    <submittedName>
        <fullName evidence="2">Uncharacterized protein</fullName>
    </submittedName>
</protein>
<dbReference type="PROSITE" id="PS51257">
    <property type="entry name" value="PROKAR_LIPOPROTEIN"/>
    <property type="match status" value="1"/>
</dbReference>
<keyword evidence="1" id="KW-0732">Signal</keyword>
<reference evidence="3" key="1">
    <citation type="submission" date="2017-09" db="EMBL/GenBank/DDBJ databases">
        <title>Depth-based differentiation of microbial function through sediment-hosted aquifers and enrichment of novel symbionts in the deep terrestrial subsurface.</title>
        <authorList>
            <person name="Probst A.J."/>
            <person name="Ladd B."/>
            <person name="Jarett J.K."/>
            <person name="Geller-Mcgrath D.E."/>
            <person name="Sieber C.M.K."/>
            <person name="Emerson J.B."/>
            <person name="Anantharaman K."/>
            <person name="Thomas B.C."/>
            <person name="Malmstrom R."/>
            <person name="Stieglmeier M."/>
            <person name="Klingl A."/>
            <person name="Woyke T."/>
            <person name="Ryan C.M."/>
            <person name="Banfield J.F."/>
        </authorList>
    </citation>
    <scope>NUCLEOTIDE SEQUENCE [LARGE SCALE GENOMIC DNA]</scope>
</reference>